<evidence type="ECO:0000256" key="1">
    <source>
        <dbReference type="ARBA" id="ARBA00011495"/>
    </source>
</evidence>
<protein>
    <recommendedName>
        <fullName evidence="2">Tectonic-1-3 domain-containing protein</fullName>
    </recommendedName>
</protein>
<reference evidence="3" key="1">
    <citation type="thesis" date="2020" institute="ProQuest LLC" country="789 East Eisenhower Parkway, Ann Arbor, MI, USA">
        <title>Comparative Genomics and Chromosome Evolution.</title>
        <authorList>
            <person name="Mudd A.B."/>
        </authorList>
    </citation>
    <scope>NUCLEOTIDE SEQUENCE</scope>
    <source>
        <strain evidence="3">Female2</strain>
        <tissue evidence="3">Blood</tissue>
    </source>
</reference>
<dbReference type="AlphaFoldDB" id="A0A8T2IFQ9"/>
<evidence type="ECO:0000259" key="2">
    <source>
        <dbReference type="Pfam" id="PF07773"/>
    </source>
</evidence>
<comment type="caution">
    <text evidence="3">The sequence shown here is derived from an EMBL/GenBank/DDBJ whole genome shotgun (WGS) entry which is preliminary data.</text>
</comment>
<dbReference type="OrthoDB" id="184109at2759"/>
<dbReference type="GO" id="GO:0060271">
    <property type="term" value="P:cilium assembly"/>
    <property type="evidence" value="ECO:0007669"/>
    <property type="project" value="TreeGrafter"/>
</dbReference>
<dbReference type="EMBL" id="JAACNH010002034">
    <property type="protein sequence ID" value="KAG8429910.1"/>
    <property type="molecule type" value="Genomic_DNA"/>
</dbReference>
<dbReference type="Proteomes" id="UP000812440">
    <property type="component" value="Unassembled WGS sequence"/>
</dbReference>
<dbReference type="Pfam" id="PF07773">
    <property type="entry name" value="TCTN_DUF1619"/>
    <property type="match status" value="2"/>
</dbReference>
<name>A0A8T2IFQ9_9PIPI</name>
<sequence>MMFRSNAPFSTITVYSSTPAEPQQFCVLTNTTSLNYFLSPWTISSDNFSLVSAKYSGASFSPGSQNSPVIPAFYQAGDPIYTISPYGTLGTLMQPSALGASGLCAFNNPARFLHSVTTSCLHVISNVNVSCMADPTLSTDFYYRNIRVIAANPTAGNFTGQTVPIVSLVTDTPQLQGNGCTNIVSEVNYTVVYNGTGGVVNVTVSFTLLNVTSGAVSLGQTFRVLYKPIGATNVQIRSGNPGYLANLPVLTDTGPLLIPFPVGGSCSSSPVGFGVNMLSGCTIRAQSSETCSDLYNRTFTALLGGKSPQYVGAFGNAIESGQWIPIIYQNCSTWPPGNCSSCSLPVSLNIQILQAKVGLLSNPQSQVLGTRFLFGCKLVQCQEDIVLQTQVSFTDLTQRGPLPRSRATIIGPLIPGSIGEQNGFALSLVLACVGYLLVM</sequence>
<dbReference type="PANTHER" id="PTHR14611">
    <property type="entry name" value="TECTONIC FAMILY MEMBER"/>
    <property type="match status" value="1"/>
</dbReference>
<evidence type="ECO:0000313" key="3">
    <source>
        <dbReference type="EMBL" id="KAG8429910.1"/>
    </source>
</evidence>
<feature type="domain" description="Tectonic-1-3" evidence="2">
    <location>
        <begin position="71"/>
        <end position="224"/>
    </location>
</feature>
<dbReference type="PANTHER" id="PTHR14611:SF4">
    <property type="entry name" value="TECTONIC-3"/>
    <property type="match status" value="1"/>
</dbReference>
<organism evidence="3 4">
    <name type="scientific">Hymenochirus boettgeri</name>
    <name type="common">Congo dwarf clawed frog</name>
    <dbReference type="NCBI Taxonomy" id="247094"/>
    <lineage>
        <taxon>Eukaryota</taxon>
        <taxon>Metazoa</taxon>
        <taxon>Chordata</taxon>
        <taxon>Craniata</taxon>
        <taxon>Vertebrata</taxon>
        <taxon>Euteleostomi</taxon>
        <taxon>Amphibia</taxon>
        <taxon>Batrachia</taxon>
        <taxon>Anura</taxon>
        <taxon>Pipoidea</taxon>
        <taxon>Pipidae</taxon>
        <taxon>Pipinae</taxon>
        <taxon>Hymenochirus</taxon>
    </lineage>
</organism>
<dbReference type="GO" id="GO:0007224">
    <property type="term" value="P:smoothened signaling pathway"/>
    <property type="evidence" value="ECO:0007669"/>
    <property type="project" value="TreeGrafter"/>
</dbReference>
<gene>
    <name evidence="3" type="ORF">GDO86_018867</name>
</gene>
<dbReference type="InterPro" id="IPR040354">
    <property type="entry name" value="TCTN1-3"/>
</dbReference>
<accession>A0A8T2IFQ9</accession>
<feature type="domain" description="Tectonic-1-3" evidence="2">
    <location>
        <begin position="264"/>
        <end position="395"/>
    </location>
</feature>
<keyword evidence="4" id="KW-1185">Reference proteome</keyword>
<evidence type="ECO:0000313" key="4">
    <source>
        <dbReference type="Proteomes" id="UP000812440"/>
    </source>
</evidence>
<comment type="subunit">
    <text evidence="1">Part of the tectonic-like complex (also named B9 complex).</text>
</comment>
<dbReference type="InterPro" id="IPR011677">
    <property type="entry name" value="TCTN1-3_dom"/>
</dbReference>
<proteinExistence type="predicted"/>